<dbReference type="AlphaFoldDB" id="A0A7S3GLZ5"/>
<organism evidence="3">
    <name type="scientific">Palpitomonas bilix</name>
    <dbReference type="NCBI Taxonomy" id="652834"/>
    <lineage>
        <taxon>Eukaryota</taxon>
        <taxon>Eukaryota incertae sedis</taxon>
    </lineage>
</organism>
<keyword evidence="2" id="KW-0732">Signal</keyword>
<accession>A0A7S3GLZ5</accession>
<evidence type="ECO:0000313" key="3">
    <source>
        <dbReference type="EMBL" id="CAE0270554.1"/>
    </source>
</evidence>
<feature type="chain" id="PRO_5031024295" evidence="2">
    <location>
        <begin position="22"/>
        <end position="113"/>
    </location>
</feature>
<sequence length="113" mass="12083">MLMLLAKYWLASVAVRRIVHGRKFFGMFLDNLFQIIGWSGPMHTNSVPSAGRMLEIFMKQVVQELPLTGGSILVGLAAIFGGNVGWYAAMVHTALAVGGALTFAEGIVASSIS</sequence>
<feature type="signal peptide" evidence="2">
    <location>
        <begin position="1"/>
        <end position="21"/>
    </location>
</feature>
<name>A0A7S3GLZ5_9EUKA</name>
<feature type="transmembrane region" description="Helical" evidence="1">
    <location>
        <begin position="61"/>
        <end position="80"/>
    </location>
</feature>
<reference evidence="3" key="1">
    <citation type="submission" date="2021-01" db="EMBL/GenBank/DDBJ databases">
        <authorList>
            <person name="Corre E."/>
            <person name="Pelletier E."/>
            <person name="Niang G."/>
            <person name="Scheremetjew M."/>
            <person name="Finn R."/>
            <person name="Kale V."/>
            <person name="Holt S."/>
            <person name="Cochrane G."/>
            <person name="Meng A."/>
            <person name="Brown T."/>
            <person name="Cohen L."/>
        </authorList>
    </citation>
    <scope>NUCLEOTIDE SEQUENCE</scope>
    <source>
        <strain evidence="3">NIES-2562</strain>
    </source>
</reference>
<gene>
    <name evidence="3" type="ORF">PBIL07802_LOCUS32909</name>
</gene>
<proteinExistence type="predicted"/>
<keyword evidence="1" id="KW-0812">Transmembrane</keyword>
<keyword evidence="1" id="KW-0472">Membrane</keyword>
<dbReference type="EMBL" id="HBIB01049834">
    <property type="protein sequence ID" value="CAE0270554.1"/>
    <property type="molecule type" value="Transcribed_RNA"/>
</dbReference>
<protein>
    <submittedName>
        <fullName evidence="3">Uncharacterized protein</fullName>
    </submittedName>
</protein>
<evidence type="ECO:0000256" key="2">
    <source>
        <dbReference type="SAM" id="SignalP"/>
    </source>
</evidence>
<evidence type="ECO:0000256" key="1">
    <source>
        <dbReference type="SAM" id="Phobius"/>
    </source>
</evidence>
<keyword evidence="1" id="KW-1133">Transmembrane helix</keyword>